<feature type="region of interest" description="Disordered" evidence="1">
    <location>
        <begin position="72"/>
        <end position="102"/>
    </location>
</feature>
<dbReference type="Proteomes" id="UP000799118">
    <property type="component" value="Unassembled WGS sequence"/>
</dbReference>
<keyword evidence="2" id="KW-0732">Signal</keyword>
<feature type="chain" id="PRO_5025654505" evidence="2">
    <location>
        <begin position="18"/>
        <end position="220"/>
    </location>
</feature>
<evidence type="ECO:0000256" key="1">
    <source>
        <dbReference type="SAM" id="MobiDB-lite"/>
    </source>
</evidence>
<protein>
    <submittedName>
        <fullName evidence="3">Uncharacterized protein</fullName>
    </submittedName>
</protein>
<gene>
    <name evidence="3" type="ORF">BT96DRAFT_941034</name>
</gene>
<accession>A0A6A4HH37</accession>
<proteinExistence type="predicted"/>
<name>A0A6A4HH37_9AGAR</name>
<evidence type="ECO:0000313" key="4">
    <source>
        <dbReference type="Proteomes" id="UP000799118"/>
    </source>
</evidence>
<dbReference type="EMBL" id="ML769499">
    <property type="protein sequence ID" value="KAE9397316.1"/>
    <property type="molecule type" value="Genomic_DNA"/>
</dbReference>
<reference evidence="3" key="1">
    <citation type="journal article" date="2019" name="Environ. Microbiol.">
        <title>Fungal ecological strategies reflected in gene transcription - a case study of two litter decomposers.</title>
        <authorList>
            <person name="Barbi F."/>
            <person name="Kohler A."/>
            <person name="Barry K."/>
            <person name="Baskaran P."/>
            <person name="Daum C."/>
            <person name="Fauchery L."/>
            <person name="Ihrmark K."/>
            <person name="Kuo A."/>
            <person name="LaButti K."/>
            <person name="Lipzen A."/>
            <person name="Morin E."/>
            <person name="Grigoriev I.V."/>
            <person name="Henrissat B."/>
            <person name="Lindahl B."/>
            <person name="Martin F."/>
        </authorList>
    </citation>
    <scope>NUCLEOTIDE SEQUENCE</scope>
    <source>
        <strain evidence="3">JB14</strain>
    </source>
</reference>
<sequence>MLALFLLALQGLPLKILTPISRLQLAILALMKIHLKKKTEALNSLAGYQNIIHQCDASGDIALTITEHEVANTASNNQEEDEDKGGSHGQKKSKKAANKPGYNASLEIPPKIFPFVQAGQQQDLDNVFQLAGCAPLGTLQSVTNAPSSSPSLAPKMSLVDFYVKYDLLLNIYNKLCDADITVPHGLHFLTPVELEASVKLTLGEQCDVMDALEHFKKNVD</sequence>
<feature type="signal peptide" evidence="2">
    <location>
        <begin position="1"/>
        <end position="17"/>
    </location>
</feature>
<dbReference type="AlphaFoldDB" id="A0A6A4HH37"/>
<organism evidence="3 4">
    <name type="scientific">Gymnopus androsaceus JB14</name>
    <dbReference type="NCBI Taxonomy" id="1447944"/>
    <lineage>
        <taxon>Eukaryota</taxon>
        <taxon>Fungi</taxon>
        <taxon>Dikarya</taxon>
        <taxon>Basidiomycota</taxon>
        <taxon>Agaricomycotina</taxon>
        <taxon>Agaricomycetes</taxon>
        <taxon>Agaricomycetidae</taxon>
        <taxon>Agaricales</taxon>
        <taxon>Marasmiineae</taxon>
        <taxon>Omphalotaceae</taxon>
        <taxon>Gymnopus</taxon>
    </lineage>
</organism>
<evidence type="ECO:0000313" key="3">
    <source>
        <dbReference type="EMBL" id="KAE9397316.1"/>
    </source>
</evidence>
<evidence type="ECO:0000256" key="2">
    <source>
        <dbReference type="SAM" id="SignalP"/>
    </source>
</evidence>
<keyword evidence="4" id="KW-1185">Reference proteome</keyword>